<protein>
    <submittedName>
        <fullName evidence="1">Uncharacterized protein</fullName>
    </submittedName>
</protein>
<organism evidence="1 2">
    <name type="scientific">Haloferax mediterranei (strain ATCC 33500 / DSM 1411 / JCM 8866 / NBRC 14739 / NCIMB 2177 / R-4)</name>
    <name type="common">Halobacterium mediterranei</name>
    <dbReference type="NCBI Taxonomy" id="523841"/>
    <lineage>
        <taxon>Archaea</taxon>
        <taxon>Methanobacteriati</taxon>
        <taxon>Methanobacteriota</taxon>
        <taxon>Stenosarchaea group</taxon>
        <taxon>Halobacteria</taxon>
        <taxon>Halobacteriales</taxon>
        <taxon>Haloferacaceae</taxon>
        <taxon>Haloferax</taxon>
    </lineage>
</organism>
<reference evidence="1 2" key="1">
    <citation type="journal article" date="2012" name="J. Bacteriol.">
        <title>Complete genome sequence of the metabolically versatile halophilic archaeon Haloferax mediterranei, a poly(3-hydroxybutyrate-co-3-hydroxyvalerate) producer.</title>
        <authorList>
            <person name="Han J."/>
            <person name="Zhang F."/>
            <person name="Hou J."/>
            <person name="Liu X."/>
            <person name="Li M."/>
            <person name="Liu H."/>
            <person name="Cai L."/>
            <person name="Zhang B."/>
            <person name="Chen Y."/>
            <person name="Zhou J."/>
            <person name="Hu S."/>
            <person name="Xiang H."/>
        </authorList>
    </citation>
    <scope>NUCLEOTIDE SEQUENCE [LARGE SCALE GENOMIC DNA]</scope>
    <source>
        <strain evidence="2">ATCC 33500 / DSM 1411 / JCM 8866 / NBRC 14739 / NCIMB 2177 / R-4</strain>
        <plasmid evidence="2">pHM300</plasmid>
    </source>
</reference>
<evidence type="ECO:0000313" key="1">
    <source>
        <dbReference type="EMBL" id="AFK20921.1"/>
    </source>
</evidence>
<sequence length="169" mass="18438">MDTAFDDVGHLGRVAERVGIGVRRNVRLSVLLGEFVFDGRVVGHVDDGGPPPSSLVVEVVGKQPHTERVEPRRVVVAVRRVVAVEHLPIRTEMFADDHPTAVVLLAAGEVDWLWDWFVGRLVSAETAGYPDKSACPDCAEKSPSSPFALRILVVILIHIFIDSVAESVE</sequence>
<accession>I3R9L1</accession>
<dbReference type="HOGENOM" id="CLU_1574924_0_0_2"/>
<geneLocation type="plasmid" evidence="1 2">
    <name>pHM300</name>
</geneLocation>
<dbReference type="KEGG" id="hme:HFX_5085"/>
<dbReference type="EMBL" id="CP001870">
    <property type="protein sequence ID" value="AFK20921.1"/>
    <property type="molecule type" value="Genomic_DNA"/>
</dbReference>
<keyword evidence="1" id="KW-0614">Plasmid</keyword>
<dbReference type="Proteomes" id="UP000006469">
    <property type="component" value="Plasmid pHM300"/>
</dbReference>
<dbReference type="AlphaFoldDB" id="I3R9L1"/>
<evidence type="ECO:0000313" key="2">
    <source>
        <dbReference type="Proteomes" id="UP000006469"/>
    </source>
</evidence>
<proteinExistence type="predicted"/>
<gene>
    <name evidence="1" type="ordered locus">HFX_5085</name>
</gene>
<name>I3R9L1_HALMT</name>